<feature type="non-terminal residue" evidence="1">
    <location>
        <position position="173"/>
    </location>
</feature>
<evidence type="ECO:0000313" key="1">
    <source>
        <dbReference type="EMBL" id="EEF26005.1"/>
    </source>
</evidence>
<dbReference type="Proteomes" id="UP000008311">
    <property type="component" value="Unassembled WGS sequence"/>
</dbReference>
<keyword evidence="2" id="KW-1185">Reference proteome</keyword>
<protein>
    <submittedName>
        <fullName evidence="1">Uncharacterized protein</fullName>
    </submittedName>
</protein>
<evidence type="ECO:0000313" key="2">
    <source>
        <dbReference type="Proteomes" id="UP000008311"/>
    </source>
</evidence>
<proteinExistence type="predicted"/>
<name>B9TDR0_RICCO</name>
<dbReference type="EMBL" id="EQ978389">
    <property type="protein sequence ID" value="EEF26005.1"/>
    <property type="molecule type" value="Genomic_DNA"/>
</dbReference>
<gene>
    <name evidence="1" type="ORF">RCOM_1793170</name>
</gene>
<accession>B9TDR0</accession>
<sequence>MQVGAADIAAVVTGQEQRGAGDFLRPPQATERDLAGQRGAHVVADAVEHRCIGRPGAEGVHADAARRQFLSPGAGVGPHRRLRCRIRGIAGIGDGAGNRTDQHDGPALFHLAGGALHGQHHGAHVQVEGAVDMFLGDLIQRRVFGDAGRGDQNIEPFRPFGQRREQAIKVGGA</sequence>
<dbReference type="AlphaFoldDB" id="B9TDR0"/>
<organism evidence="1 2">
    <name type="scientific">Ricinus communis</name>
    <name type="common">Castor bean</name>
    <dbReference type="NCBI Taxonomy" id="3988"/>
    <lineage>
        <taxon>Eukaryota</taxon>
        <taxon>Viridiplantae</taxon>
        <taxon>Streptophyta</taxon>
        <taxon>Embryophyta</taxon>
        <taxon>Tracheophyta</taxon>
        <taxon>Spermatophyta</taxon>
        <taxon>Magnoliopsida</taxon>
        <taxon>eudicotyledons</taxon>
        <taxon>Gunneridae</taxon>
        <taxon>Pentapetalae</taxon>
        <taxon>rosids</taxon>
        <taxon>fabids</taxon>
        <taxon>Malpighiales</taxon>
        <taxon>Euphorbiaceae</taxon>
        <taxon>Acalyphoideae</taxon>
        <taxon>Acalypheae</taxon>
        <taxon>Ricinus</taxon>
    </lineage>
</organism>
<reference evidence="2" key="1">
    <citation type="journal article" date="2010" name="Nat. Biotechnol.">
        <title>Draft genome sequence of the oilseed species Ricinus communis.</title>
        <authorList>
            <person name="Chan A.P."/>
            <person name="Crabtree J."/>
            <person name="Zhao Q."/>
            <person name="Lorenzi H."/>
            <person name="Orvis J."/>
            <person name="Puiu D."/>
            <person name="Melake-Berhan A."/>
            <person name="Jones K.M."/>
            <person name="Redman J."/>
            <person name="Chen G."/>
            <person name="Cahoon E.B."/>
            <person name="Gedil M."/>
            <person name="Stanke M."/>
            <person name="Haas B.J."/>
            <person name="Wortman J.R."/>
            <person name="Fraser-Liggett C.M."/>
            <person name="Ravel J."/>
            <person name="Rabinowicz P.D."/>
        </authorList>
    </citation>
    <scope>NUCLEOTIDE SEQUENCE [LARGE SCALE GENOMIC DNA]</scope>
    <source>
        <strain evidence="2">cv. Hale</strain>
    </source>
</reference>
<dbReference type="InParanoid" id="B9TDR0"/>